<evidence type="ECO:0000313" key="2">
    <source>
        <dbReference type="Proteomes" id="UP000322873"/>
    </source>
</evidence>
<dbReference type="EMBL" id="VICG01000010">
    <property type="protein sequence ID" value="KAA8568102.1"/>
    <property type="molecule type" value="Genomic_DNA"/>
</dbReference>
<dbReference type="Proteomes" id="UP000322873">
    <property type="component" value="Unassembled WGS sequence"/>
</dbReference>
<protein>
    <submittedName>
        <fullName evidence="1">Uncharacterized protein</fullName>
    </submittedName>
</protein>
<accession>A0A5M9JJV4</accession>
<dbReference type="VEuPathDB" id="FungiDB:MFRU_041g00180"/>
<proteinExistence type="predicted"/>
<dbReference type="AlphaFoldDB" id="A0A5M9JJV4"/>
<comment type="caution">
    <text evidence="1">The sequence shown here is derived from an EMBL/GenBank/DDBJ whole genome shotgun (WGS) entry which is preliminary data.</text>
</comment>
<name>A0A5M9JJV4_MONFR</name>
<keyword evidence="2" id="KW-1185">Reference proteome</keyword>
<sequence>MNFQVEPEISYKSLLDIKSRADKETEDAVKQALSDNDVQTVFFVNQISKNQNERTLSNLNANNYYSFSRVERTVYDKVNKGELPNDDSLDSGFTRSSYRVRLFDFLLQNSPWLAMDGHSTRSPKDLPINGYHLDKALYQEEIHRILTEFTYPEGVSARLEMTAKSISEIFTLTRHLEPPTKRFWVLISYLRDTGITLRPTLRSYQFVLDTSRDEERSIVEFSYNFYAAIFNEDDFEVARASIDPRLFELGERLTEQKSSDVYLPSLASEKLSLK</sequence>
<organism evidence="1 2">
    <name type="scientific">Monilinia fructicola</name>
    <name type="common">Brown rot fungus</name>
    <name type="synonym">Ciboria fructicola</name>
    <dbReference type="NCBI Taxonomy" id="38448"/>
    <lineage>
        <taxon>Eukaryota</taxon>
        <taxon>Fungi</taxon>
        <taxon>Dikarya</taxon>
        <taxon>Ascomycota</taxon>
        <taxon>Pezizomycotina</taxon>
        <taxon>Leotiomycetes</taxon>
        <taxon>Helotiales</taxon>
        <taxon>Sclerotiniaceae</taxon>
        <taxon>Monilinia</taxon>
    </lineage>
</organism>
<evidence type="ECO:0000313" key="1">
    <source>
        <dbReference type="EMBL" id="KAA8568102.1"/>
    </source>
</evidence>
<gene>
    <name evidence="1" type="ORF">EYC84_008508</name>
</gene>
<reference evidence="1 2" key="1">
    <citation type="submission" date="2019-06" db="EMBL/GenBank/DDBJ databases">
        <title>Genome Sequence of the Brown Rot Fungal Pathogen Monilinia fructicola.</title>
        <authorList>
            <person name="De Miccolis Angelini R.M."/>
            <person name="Landi L."/>
            <person name="Abate D."/>
            <person name="Pollastro S."/>
            <person name="Romanazzi G."/>
            <person name="Faretra F."/>
        </authorList>
    </citation>
    <scope>NUCLEOTIDE SEQUENCE [LARGE SCALE GENOMIC DNA]</scope>
    <source>
        <strain evidence="1 2">Mfrc123</strain>
    </source>
</reference>